<dbReference type="SUPFAM" id="SSF48065">
    <property type="entry name" value="DBL homology domain (DH-domain)"/>
    <property type="match status" value="1"/>
</dbReference>
<dbReference type="InterPro" id="IPR035899">
    <property type="entry name" value="DBL_dom_sf"/>
</dbReference>
<proteinExistence type="predicted"/>
<feature type="compositionally biased region" description="Polar residues" evidence="1">
    <location>
        <begin position="105"/>
        <end position="125"/>
    </location>
</feature>
<feature type="compositionally biased region" description="Basic and acidic residues" evidence="1">
    <location>
        <begin position="219"/>
        <end position="232"/>
    </location>
</feature>
<evidence type="ECO:0000259" key="2">
    <source>
        <dbReference type="PROSITE" id="PS50010"/>
    </source>
</evidence>
<sequence length="360" mass="40181">MVKQESGEFSTRTYRPFDVKLSILKRVSLVSDDHSMFDPSCYVQCKRTSDQDYESDGSLTWEDFFGTTVEISSGLMDMYDTLIRKDKIEEQQDKACTDKEALGSSGVNETANNSFGEVSPSYSNKTLHDEKLSGGLPATSSRERNILSRRSMSVTDTYHTVGKKRPLSTSSVSSSSSSSSSSLPRNGIDVKKSYLASIESLDDDDDVSRYGEGRTGAHCSRDQLPHARERRSLGSLSECGGSEENSTITSPSRQTSYDPNLGLIDRVILEIVDTERTYVKDLNEIIEGYLHHIQKSGNTKVSEQSLKDLFGNIEDIYRFNNTFLQDLEDCGLDPVAVARCFVKNSTGFVIYTQYCTNYPR</sequence>
<protein>
    <submittedName>
        <fullName evidence="4">Pleckstrin homology domain-containing family G member 3-like</fullName>
    </submittedName>
</protein>
<feature type="compositionally biased region" description="Polar residues" evidence="1">
    <location>
        <begin position="148"/>
        <end position="158"/>
    </location>
</feature>
<feature type="region of interest" description="Disordered" evidence="1">
    <location>
        <begin position="96"/>
        <end position="186"/>
    </location>
</feature>
<feature type="compositionally biased region" description="Low complexity" evidence="1">
    <location>
        <begin position="168"/>
        <end position="182"/>
    </location>
</feature>
<evidence type="ECO:0000313" key="3">
    <source>
        <dbReference type="Proteomes" id="UP000694941"/>
    </source>
</evidence>
<feature type="domain" description="DH" evidence="2">
    <location>
        <begin position="263"/>
        <end position="360"/>
    </location>
</feature>
<reference evidence="4" key="1">
    <citation type="submission" date="2025-08" db="UniProtKB">
        <authorList>
            <consortium name="RefSeq"/>
        </authorList>
    </citation>
    <scope>IDENTIFICATION</scope>
    <source>
        <tissue evidence="4">Muscle</tissue>
    </source>
</reference>
<dbReference type="PROSITE" id="PS50010">
    <property type="entry name" value="DH_2"/>
    <property type="match status" value="1"/>
</dbReference>
<dbReference type="RefSeq" id="XP_013780995.1">
    <property type="nucleotide sequence ID" value="XM_013925541.2"/>
</dbReference>
<keyword evidence="3" id="KW-1185">Reference proteome</keyword>
<name>A0ABM1BFK3_LIMPO</name>
<dbReference type="Proteomes" id="UP000694941">
    <property type="component" value="Unplaced"/>
</dbReference>
<accession>A0ABM1BFK3</accession>
<evidence type="ECO:0000313" key="4">
    <source>
        <dbReference type="RefSeq" id="XP_013780995.1"/>
    </source>
</evidence>
<evidence type="ECO:0000256" key="1">
    <source>
        <dbReference type="SAM" id="MobiDB-lite"/>
    </source>
</evidence>
<dbReference type="Pfam" id="PF00621">
    <property type="entry name" value="RhoGEF"/>
    <property type="match status" value="1"/>
</dbReference>
<dbReference type="Gene3D" id="1.20.900.10">
    <property type="entry name" value="Dbl homology (DH) domain"/>
    <property type="match status" value="1"/>
</dbReference>
<dbReference type="InterPro" id="IPR000219">
    <property type="entry name" value="DH_dom"/>
</dbReference>
<gene>
    <name evidence="4" type="primary">LOC106465329</name>
</gene>
<dbReference type="CDD" id="cd00160">
    <property type="entry name" value="RhoGEF"/>
    <property type="match status" value="1"/>
</dbReference>
<dbReference type="PANTHER" id="PTHR45924">
    <property type="entry name" value="FI17866P1"/>
    <property type="match status" value="1"/>
</dbReference>
<feature type="compositionally biased region" description="Low complexity" evidence="1">
    <location>
        <begin position="233"/>
        <end position="246"/>
    </location>
</feature>
<feature type="region of interest" description="Disordered" evidence="1">
    <location>
        <begin position="204"/>
        <end position="255"/>
    </location>
</feature>
<organism evidence="3 4">
    <name type="scientific">Limulus polyphemus</name>
    <name type="common">Atlantic horseshoe crab</name>
    <dbReference type="NCBI Taxonomy" id="6850"/>
    <lineage>
        <taxon>Eukaryota</taxon>
        <taxon>Metazoa</taxon>
        <taxon>Ecdysozoa</taxon>
        <taxon>Arthropoda</taxon>
        <taxon>Chelicerata</taxon>
        <taxon>Merostomata</taxon>
        <taxon>Xiphosura</taxon>
        <taxon>Limulidae</taxon>
        <taxon>Limulus</taxon>
    </lineage>
</organism>
<dbReference type="GeneID" id="106465329"/>
<dbReference type="PANTHER" id="PTHR45924:SF2">
    <property type="entry name" value="FI17866P1"/>
    <property type="match status" value="1"/>
</dbReference>